<dbReference type="RefSeq" id="WP_043874355.1">
    <property type="nucleotide sequence ID" value="NZ_CCVW01000002.1"/>
</dbReference>
<keyword evidence="13 17" id="KW-0472">Membrane</keyword>
<dbReference type="GO" id="GO:0045275">
    <property type="term" value="C:respiratory chain complex III"/>
    <property type="evidence" value="ECO:0007669"/>
    <property type="project" value="InterPro"/>
</dbReference>
<feature type="domain" description="Cytochrome b/b6 C-terminal region profile" evidence="19">
    <location>
        <begin position="226"/>
        <end position="399"/>
    </location>
</feature>
<keyword evidence="7 16" id="KW-0679">Respiratory chain</keyword>
<feature type="transmembrane region" description="Helical" evidence="17">
    <location>
        <begin position="343"/>
        <end position="363"/>
    </location>
</feature>
<evidence type="ECO:0000256" key="2">
    <source>
        <dbReference type="ARBA" id="ARBA00004141"/>
    </source>
</evidence>
<dbReference type="GO" id="GO:0008121">
    <property type="term" value="F:quinol-cytochrome-c reductase activity"/>
    <property type="evidence" value="ECO:0007669"/>
    <property type="project" value="InterPro"/>
</dbReference>
<feature type="binding site" description="axial binding residue" evidence="15">
    <location>
        <position position="87"/>
    </location>
    <ligand>
        <name>heme b</name>
        <dbReference type="ChEBI" id="CHEBI:60344"/>
        <label>b562</label>
    </ligand>
    <ligandPart>
        <name>Fe</name>
        <dbReference type="ChEBI" id="CHEBI:18248"/>
    </ligandPart>
</feature>
<evidence type="ECO:0000256" key="3">
    <source>
        <dbReference type="ARBA" id="ARBA00011649"/>
    </source>
</evidence>
<dbReference type="EMBL" id="CCSB01000002">
    <property type="protein sequence ID" value="CDZ77895.1"/>
    <property type="molecule type" value="Genomic_DNA"/>
</dbReference>
<dbReference type="Gene3D" id="1.20.810.10">
    <property type="entry name" value="Cytochrome Bc1 Complex, Chain C"/>
    <property type="match status" value="1"/>
</dbReference>
<evidence type="ECO:0000256" key="4">
    <source>
        <dbReference type="ARBA" id="ARBA00013531"/>
    </source>
</evidence>
<feature type="binding site" description="axial binding residue" evidence="15">
    <location>
        <position position="203"/>
    </location>
    <ligand>
        <name>heme b</name>
        <dbReference type="ChEBI" id="CHEBI:60344"/>
        <label>b566</label>
    </ligand>
    <ligandPart>
        <name>Fe</name>
        <dbReference type="ChEBI" id="CHEBI:18248"/>
    </ligandPart>
</feature>
<comment type="similarity">
    <text evidence="16">Belongs to the cytochrome b family.</text>
</comment>
<keyword evidence="10 16" id="KW-0249">Electron transport</keyword>
<dbReference type="FunFam" id="1.20.810.10:FF:000004">
    <property type="entry name" value="Cytochrome b"/>
    <property type="match status" value="1"/>
</dbReference>
<dbReference type="InterPro" id="IPR016174">
    <property type="entry name" value="Di-haem_cyt_TM"/>
</dbReference>
<evidence type="ECO:0000259" key="18">
    <source>
        <dbReference type="PROSITE" id="PS51002"/>
    </source>
</evidence>
<evidence type="ECO:0000256" key="13">
    <source>
        <dbReference type="ARBA" id="ARBA00023136"/>
    </source>
</evidence>
<comment type="cofactor">
    <cofactor evidence="15">
        <name>heme</name>
        <dbReference type="ChEBI" id="CHEBI:30413"/>
    </cofactor>
    <text evidence="15">Binds 2 heme groups non-covalently.</text>
</comment>
<protein>
    <recommendedName>
        <fullName evidence="4 16">Cytochrome b</fullName>
    </recommendedName>
</protein>
<feature type="binding site" description="axial binding residue" evidence="15">
    <location>
        <position position="188"/>
    </location>
    <ligand>
        <name>heme b</name>
        <dbReference type="ChEBI" id="CHEBI:60344"/>
        <label>b562</label>
    </ligand>
    <ligandPart>
        <name>Fe</name>
        <dbReference type="ChEBI" id="CHEBI:18248"/>
    </ligandPart>
</feature>
<keyword evidence="5 16" id="KW-0813">Transport</keyword>
<dbReference type="SUPFAM" id="SSF81342">
    <property type="entry name" value="Transmembrane di-heme cytochromes"/>
    <property type="match status" value="1"/>
</dbReference>
<comment type="subunit">
    <text evidence="3 16">The main subunits of complex b-c1 are: cytochrome b, cytochrome c1 and the Rieske protein.</text>
</comment>
<evidence type="ECO:0000256" key="16">
    <source>
        <dbReference type="RuleBase" id="RU003385"/>
    </source>
</evidence>
<feature type="transmembrane region" description="Helical" evidence="17">
    <location>
        <begin position="117"/>
        <end position="139"/>
    </location>
</feature>
<comment type="cofactor">
    <cofactor evidence="16">
        <name>heme b</name>
        <dbReference type="ChEBI" id="CHEBI:60344"/>
    </cofactor>
    <text evidence="16">Binds 2 heme groups non-covalently.</text>
</comment>
<evidence type="ECO:0000259" key="19">
    <source>
        <dbReference type="PROSITE" id="PS51003"/>
    </source>
</evidence>
<evidence type="ECO:0000256" key="12">
    <source>
        <dbReference type="ARBA" id="ARBA00023004"/>
    </source>
</evidence>
<reference evidence="20 21" key="1">
    <citation type="submission" date="2014-06" db="EMBL/GenBank/DDBJ databases">
        <authorList>
            <person name="Urmite Genomes Urmite Genomes"/>
        </authorList>
    </citation>
    <scope>NUCLEOTIDE SEQUENCE [LARGE SCALE GENOMIC DNA]</scope>
</reference>
<dbReference type="PROSITE" id="PS51003">
    <property type="entry name" value="CYTB_CTER"/>
    <property type="match status" value="1"/>
</dbReference>
<feature type="transmembrane region" description="Helical" evidence="17">
    <location>
        <begin position="183"/>
        <end position="205"/>
    </location>
</feature>
<sequence>MKGLLNWLDTRFPLINTWKTHVSEYYVPKNLNFLYFFGSLALVVLFIQLITGLWLTMFYTPTAAQAFNSVEYIMRDVNYGWLLRYMHSTGASALFIVIYLHMFKGILYGSYQKPRELLWLFGMVLFILLLAEAFCGYLLPWGQMSYWGAQVITSLFSAIPYIGDNLVVWLRGDYNVANATLQRFFALHVIGIPLLLLGLVFLHIVALHKVGSNNPEGIEIKESLNEQGKPNDALPFHPYFTVKDFFGVVVFLLVFFAVVFFFPEMGGLFLEHNNFAPANPLVTPEHIAPVWYMTPFYAILRAIPNKFIGIIAMGSAILILLFMPWLDKSPVRSMRYKGAYSRYALAAMIICFLVLGYLGTVSMTPLKQYLARICTAIYFAYFLFMPIYSRYEVHSRVPERIIR</sequence>
<evidence type="ECO:0000256" key="10">
    <source>
        <dbReference type="ARBA" id="ARBA00022982"/>
    </source>
</evidence>
<dbReference type="Proteomes" id="UP000044071">
    <property type="component" value="Unassembled WGS sequence"/>
</dbReference>
<evidence type="ECO:0000256" key="15">
    <source>
        <dbReference type="PIRSR" id="PIRSR038885-2"/>
    </source>
</evidence>
<evidence type="ECO:0000256" key="5">
    <source>
        <dbReference type="ARBA" id="ARBA00022448"/>
    </source>
</evidence>
<evidence type="ECO:0000256" key="6">
    <source>
        <dbReference type="ARBA" id="ARBA00022617"/>
    </source>
</evidence>
<feature type="transmembrane region" description="Helical" evidence="17">
    <location>
        <begin position="369"/>
        <end position="388"/>
    </location>
</feature>
<evidence type="ECO:0000256" key="17">
    <source>
        <dbReference type="SAM" id="Phobius"/>
    </source>
</evidence>
<dbReference type="InterPro" id="IPR030689">
    <property type="entry name" value="Cytochrome_b"/>
</dbReference>
<accession>A0A078KTX0</accession>
<keyword evidence="9 15" id="KW-0479">Metal-binding</keyword>
<dbReference type="STRING" id="1034943.BN59_02188"/>
<gene>
    <name evidence="20" type="primary">fbcH</name>
    <name evidence="20" type="ORF">BN59_02188</name>
</gene>
<dbReference type="SUPFAM" id="SSF81648">
    <property type="entry name" value="a domain/subunit of cytochrome bc1 complex (Ubiquinol-cytochrome c reductase)"/>
    <property type="match status" value="1"/>
</dbReference>
<dbReference type="InterPro" id="IPR036150">
    <property type="entry name" value="Cyt_b/b6_C_sf"/>
</dbReference>
<keyword evidence="12 15" id="KW-0408">Iron</keyword>
<dbReference type="InterPro" id="IPR027387">
    <property type="entry name" value="Cytb/b6-like_sf"/>
</dbReference>
<comment type="subcellular location">
    <subcellularLocation>
        <location evidence="2">Membrane</location>
        <topology evidence="2">Multi-pass membrane protein</topology>
    </subcellularLocation>
</comment>
<dbReference type="GO" id="GO:0046872">
    <property type="term" value="F:metal ion binding"/>
    <property type="evidence" value="ECO:0007669"/>
    <property type="project" value="UniProtKB-KW"/>
</dbReference>
<keyword evidence="6 15" id="KW-0349">Heme</keyword>
<dbReference type="PIRSF" id="PIRSF038885">
    <property type="entry name" value="COB"/>
    <property type="match status" value="1"/>
</dbReference>
<evidence type="ECO:0000256" key="7">
    <source>
        <dbReference type="ARBA" id="ARBA00022660"/>
    </source>
</evidence>
<proteinExistence type="inferred from homology"/>
<dbReference type="Pfam" id="PF00033">
    <property type="entry name" value="Cytochrome_B"/>
    <property type="match status" value="1"/>
</dbReference>
<dbReference type="GO" id="GO:0022904">
    <property type="term" value="P:respiratory electron transport chain"/>
    <property type="evidence" value="ECO:0007669"/>
    <property type="project" value="InterPro"/>
</dbReference>
<dbReference type="PANTHER" id="PTHR19271:SF16">
    <property type="entry name" value="CYTOCHROME B"/>
    <property type="match status" value="1"/>
</dbReference>
<feature type="binding site" evidence="14">
    <location>
        <position position="208"/>
    </location>
    <ligand>
        <name>a ubiquinone</name>
        <dbReference type="ChEBI" id="CHEBI:16389"/>
    </ligand>
</feature>
<evidence type="ECO:0000256" key="11">
    <source>
        <dbReference type="ARBA" id="ARBA00022989"/>
    </source>
</evidence>
<evidence type="ECO:0000256" key="14">
    <source>
        <dbReference type="PIRSR" id="PIRSR038885-1"/>
    </source>
</evidence>
<dbReference type="PANTHER" id="PTHR19271">
    <property type="entry name" value="CYTOCHROME B"/>
    <property type="match status" value="1"/>
</dbReference>
<evidence type="ECO:0000256" key="1">
    <source>
        <dbReference type="ARBA" id="ARBA00002444"/>
    </source>
</evidence>
<evidence type="ECO:0000256" key="8">
    <source>
        <dbReference type="ARBA" id="ARBA00022692"/>
    </source>
</evidence>
<dbReference type="AlphaFoldDB" id="A0A078KTX0"/>
<dbReference type="InterPro" id="IPR005797">
    <property type="entry name" value="Cyt_b/b6_N"/>
</dbReference>
<comment type="function">
    <text evidence="1 16">Component of the ubiquinol-cytochrome c reductase complex (complex III or cytochrome b-c1 complex), which is a respiratory chain that generates an electrochemical potential coupled to ATP synthesis.</text>
</comment>
<dbReference type="OrthoDB" id="9804503at2"/>
<feature type="domain" description="Cytochrome b/b6 N-terminal region profile" evidence="18">
    <location>
        <begin position="4"/>
        <end position="216"/>
    </location>
</feature>
<organism evidence="20 21">
    <name type="scientific">Legionella massiliensis</name>
    <dbReference type="NCBI Taxonomy" id="1034943"/>
    <lineage>
        <taxon>Bacteria</taxon>
        <taxon>Pseudomonadati</taxon>
        <taxon>Pseudomonadota</taxon>
        <taxon>Gammaproteobacteria</taxon>
        <taxon>Legionellales</taxon>
        <taxon>Legionellaceae</taxon>
        <taxon>Legionella</taxon>
    </lineage>
</organism>
<feature type="transmembrane region" description="Helical" evidence="17">
    <location>
        <begin position="33"/>
        <end position="60"/>
    </location>
</feature>
<dbReference type="CDD" id="cd00284">
    <property type="entry name" value="Cytochrome_b_N"/>
    <property type="match status" value="1"/>
</dbReference>
<dbReference type="eggNOG" id="COG1290">
    <property type="taxonomic scope" value="Bacteria"/>
</dbReference>
<evidence type="ECO:0000256" key="9">
    <source>
        <dbReference type="ARBA" id="ARBA00022723"/>
    </source>
</evidence>
<evidence type="ECO:0000313" key="21">
    <source>
        <dbReference type="Proteomes" id="UP000044071"/>
    </source>
</evidence>
<dbReference type="Pfam" id="PF00032">
    <property type="entry name" value="Cytochrom_B_C"/>
    <property type="match status" value="1"/>
</dbReference>
<dbReference type="InterPro" id="IPR005798">
    <property type="entry name" value="Cyt_b/b6_C"/>
</dbReference>
<dbReference type="PROSITE" id="PS51002">
    <property type="entry name" value="CYTB_NTER"/>
    <property type="match status" value="1"/>
</dbReference>
<feature type="transmembrane region" description="Helical" evidence="17">
    <location>
        <begin position="245"/>
        <end position="263"/>
    </location>
</feature>
<keyword evidence="21" id="KW-1185">Reference proteome</keyword>
<keyword evidence="11 17" id="KW-1133">Transmembrane helix</keyword>
<feature type="binding site" description="axial binding residue" evidence="15">
    <location>
        <position position="101"/>
    </location>
    <ligand>
        <name>heme b</name>
        <dbReference type="ChEBI" id="CHEBI:60344"/>
        <label>b566</label>
    </ligand>
    <ligandPart>
        <name>Fe</name>
        <dbReference type="ChEBI" id="CHEBI:18248"/>
    </ligandPart>
</feature>
<feature type="transmembrane region" description="Helical" evidence="17">
    <location>
        <begin position="81"/>
        <end position="102"/>
    </location>
</feature>
<feature type="transmembrane region" description="Helical" evidence="17">
    <location>
        <begin position="146"/>
        <end position="163"/>
    </location>
</feature>
<evidence type="ECO:0000313" key="20">
    <source>
        <dbReference type="EMBL" id="CDZ77895.1"/>
    </source>
</evidence>
<dbReference type="GO" id="GO:0016491">
    <property type="term" value="F:oxidoreductase activity"/>
    <property type="evidence" value="ECO:0007669"/>
    <property type="project" value="InterPro"/>
</dbReference>
<feature type="transmembrane region" description="Helical" evidence="17">
    <location>
        <begin position="303"/>
        <end position="322"/>
    </location>
</feature>
<name>A0A078KTX0_9GAMM</name>
<keyword evidence="8 16" id="KW-0812">Transmembrane</keyword>
<dbReference type="InterPro" id="IPR048259">
    <property type="entry name" value="Cytochrome_b_N_euk/bac"/>
</dbReference>